<dbReference type="InterPro" id="IPR023298">
    <property type="entry name" value="ATPase_P-typ_TM_dom_sf"/>
</dbReference>
<evidence type="ECO:0000259" key="7">
    <source>
        <dbReference type="Pfam" id="PF00122"/>
    </source>
</evidence>
<dbReference type="InterPro" id="IPR001757">
    <property type="entry name" value="P_typ_ATPase"/>
</dbReference>
<keyword evidence="2 6" id="KW-0812">Transmembrane</keyword>
<protein>
    <submittedName>
        <fullName evidence="8">Unannotated protein</fullName>
    </submittedName>
</protein>
<gene>
    <name evidence="8" type="ORF">UFOPK1358_01010</name>
    <name evidence="9" type="ORF">UFOPK3519_00204</name>
</gene>
<feature type="transmembrane region" description="Helical" evidence="6">
    <location>
        <begin position="232"/>
        <end position="252"/>
    </location>
</feature>
<feature type="domain" description="P-type ATPase A" evidence="7">
    <location>
        <begin position="115"/>
        <end position="214"/>
    </location>
</feature>
<dbReference type="InterPro" id="IPR059000">
    <property type="entry name" value="ATPase_P-type_domA"/>
</dbReference>
<dbReference type="EMBL" id="CAFBMG010000008">
    <property type="protein sequence ID" value="CAB4890301.1"/>
    <property type="molecule type" value="Genomic_DNA"/>
</dbReference>
<dbReference type="GO" id="GO:0016887">
    <property type="term" value="F:ATP hydrolysis activity"/>
    <property type="evidence" value="ECO:0007669"/>
    <property type="project" value="InterPro"/>
</dbReference>
<dbReference type="SUPFAM" id="SSF56784">
    <property type="entry name" value="HAD-like"/>
    <property type="match status" value="1"/>
</dbReference>
<dbReference type="SFLD" id="SFLDG00002">
    <property type="entry name" value="C1.7:_P-type_atpase_like"/>
    <property type="match status" value="1"/>
</dbReference>
<keyword evidence="3" id="KW-1278">Translocase</keyword>
<feature type="transmembrane region" description="Helical" evidence="6">
    <location>
        <begin position="657"/>
        <end position="675"/>
    </location>
</feature>
<dbReference type="SFLD" id="SFLDS00003">
    <property type="entry name" value="Haloacid_Dehalogenase"/>
    <property type="match status" value="1"/>
</dbReference>
<dbReference type="Gene3D" id="1.20.1110.10">
    <property type="entry name" value="Calcium-transporting ATPase, transmembrane domain"/>
    <property type="match status" value="1"/>
</dbReference>
<evidence type="ECO:0000256" key="3">
    <source>
        <dbReference type="ARBA" id="ARBA00022967"/>
    </source>
</evidence>
<dbReference type="InterPro" id="IPR023214">
    <property type="entry name" value="HAD_sf"/>
</dbReference>
<dbReference type="InterPro" id="IPR044492">
    <property type="entry name" value="P_typ_ATPase_HD_dom"/>
</dbReference>
<feature type="transmembrane region" description="Helical" evidence="6">
    <location>
        <begin position="748"/>
        <end position="767"/>
    </location>
</feature>
<dbReference type="EMBL" id="CAEZSF010000089">
    <property type="protein sequence ID" value="CAB4540805.1"/>
    <property type="molecule type" value="Genomic_DNA"/>
</dbReference>
<evidence type="ECO:0000313" key="9">
    <source>
        <dbReference type="EMBL" id="CAB4890301.1"/>
    </source>
</evidence>
<dbReference type="SFLD" id="SFLDF00027">
    <property type="entry name" value="p-type_atpase"/>
    <property type="match status" value="1"/>
</dbReference>
<organism evidence="8">
    <name type="scientific">freshwater metagenome</name>
    <dbReference type="NCBI Taxonomy" id="449393"/>
    <lineage>
        <taxon>unclassified sequences</taxon>
        <taxon>metagenomes</taxon>
        <taxon>ecological metagenomes</taxon>
    </lineage>
</organism>
<dbReference type="PRINTS" id="PR00119">
    <property type="entry name" value="CATATPASE"/>
</dbReference>
<dbReference type="PROSITE" id="PS00154">
    <property type="entry name" value="ATPASE_E1_E2"/>
    <property type="match status" value="1"/>
</dbReference>
<dbReference type="Gene3D" id="3.40.1110.10">
    <property type="entry name" value="Calcium-transporting ATPase, cytoplasmic domain N"/>
    <property type="match status" value="1"/>
</dbReference>
<feature type="transmembrane region" description="Helical" evidence="6">
    <location>
        <begin position="60"/>
        <end position="79"/>
    </location>
</feature>
<name>A0A6J6BQ08_9ZZZZ</name>
<dbReference type="InterPro" id="IPR008250">
    <property type="entry name" value="ATPase_P-typ_transduc_dom_A_sf"/>
</dbReference>
<feature type="transmembrane region" description="Helical" evidence="6">
    <location>
        <begin position="626"/>
        <end position="645"/>
    </location>
</feature>
<feature type="transmembrane region" description="Helical" evidence="6">
    <location>
        <begin position="272"/>
        <end position="293"/>
    </location>
</feature>
<evidence type="ECO:0000256" key="6">
    <source>
        <dbReference type="SAM" id="Phobius"/>
    </source>
</evidence>
<dbReference type="NCBIfam" id="TIGR01494">
    <property type="entry name" value="ATPase_P-type"/>
    <property type="match status" value="2"/>
</dbReference>
<dbReference type="SUPFAM" id="SSF81665">
    <property type="entry name" value="Calcium ATPase, transmembrane domain M"/>
    <property type="match status" value="1"/>
</dbReference>
<evidence type="ECO:0000256" key="1">
    <source>
        <dbReference type="ARBA" id="ARBA00004141"/>
    </source>
</evidence>
<reference evidence="8" key="1">
    <citation type="submission" date="2020-05" db="EMBL/GenBank/DDBJ databases">
        <authorList>
            <person name="Chiriac C."/>
            <person name="Salcher M."/>
            <person name="Ghai R."/>
            <person name="Kavagutti S V."/>
        </authorList>
    </citation>
    <scope>NUCLEOTIDE SEQUENCE</scope>
</reference>
<feature type="transmembrane region" description="Helical" evidence="6">
    <location>
        <begin position="687"/>
        <end position="710"/>
    </location>
</feature>
<feature type="transmembrane region" description="Helical" evidence="6">
    <location>
        <begin position="85"/>
        <end position="103"/>
    </location>
</feature>
<dbReference type="InterPro" id="IPR036412">
    <property type="entry name" value="HAD-like_sf"/>
</dbReference>
<proteinExistence type="predicted"/>
<dbReference type="Pfam" id="PF00702">
    <property type="entry name" value="Hydrolase"/>
    <property type="match status" value="1"/>
</dbReference>
<dbReference type="PRINTS" id="PR00120">
    <property type="entry name" value="HATPASE"/>
</dbReference>
<feature type="transmembrane region" description="Helical" evidence="6">
    <location>
        <begin position="722"/>
        <end position="741"/>
    </location>
</feature>
<dbReference type="GO" id="GO:0005524">
    <property type="term" value="F:ATP binding"/>
    <property type="evidence" value="ECO:0007669"/>
    <property type="project" value="InterPro"/>
</dbReference>
<dbReference type="Pfam" id="PF00122">
    <property type="entry name" value="E1-E2_ATPase"/>
    <property type="match status" value="1"/>
</dbReference>
<dbReference type="Gene3D" id="3.40.50.1000">
    <property type="entry name" value="HAD superfamily/HAD-like"/>
    <property type="match status" value="1"/>
</dbReference>
<evidence type="ECO:0000313" key="8">
    <source>
        <dbReference type="EMBL" id="CAB4540805.1"/>
    </source>
</evidence>
<dbReference type="Gene3D" id="2.70.150.10">
    <property type="entry name" value="Calcium-transporting ATPase, cytoplasmic transduction domain A"/>
    <property type="match status" value="1"/>
</dbReference>
<comment type="subcellular location">
    <subcellularLocation>
        <location evidence="1">Membrane</location>
        <topology evidence="1">Multi-pass membrane protein</topology>
    </subcellularLocation>
</comment>
<accession>A0A6J6BQ08</accession>
<keyword evidence="5 6" id="KW-0472">Membrane</keyword>
<dbReference type="GO" id="GO:0016020">
    <property type="term" value="C:membrane"/>
    <property type="evidence" value="ECO:0007669"/>
    <property type="project" value="UniProtKB-SubCell"/>
</dbReference>
<evidence type="ECO:0000256" key="2">
    <source>
        <dbReference type="ARBA" id="ARBA00022692"/>
    </source>
</evidence>
<feature type="transmembrane region" description="Helical" evidence="6">
    <location>
        <begin position="779"/>
        <end position="798"/>
    </location>
</feature>
<dbReference type="AlphaFoldDB" id="A0A6J6BQ08"/>
<sequence length="815" mass="85975">MSDGDVQVDTSPLSSELLNSAWAQAGLTTAEVADRVAAGQVNKLPHAPDRTVGQIIRANVINPVNGIVGFMLVLIVIADGIGPDMLFGGVIITNSVIGIVQELRARSALNRLAVLTAPHAVLMRNGEQFESGVEEVVLDDLLILAPGAQVVVDGQVVDSTGLELNESLLTGESDPEHKAVGAQVLSGSFVSSGSGKYRALKIGADSYAASLAQEARKFSLVDSELRSGVNKILRVLMLAIPPIAILLFWRLMQTNEGDWRTALSGVVAASVAMVPDGLVLLTSIAFMAGVISLSKKNALLRELASVELLARVDTLCLDKTGTITTGNIVVAELLILDASTGRSQPNAEMLLAAVGASDPDPNATQRAIAQAYPEAPNWELIDTVPFSSARKWSAAQFDLNSPGKEEAKSIAVYMGAPEFLLGETESAISTQVAEQAELGRRVILLATAAQLTAEDLPGDLHPVALVLLEDEVRDDAHETLQYFIEQGVTLKVISGDHPGTVAAVARRAGVPNASSGIDARELPEDEEELAEFVSAHTVFGRVTPRQKRAMVKALQSQHHVVAMTGDGVNDVLALKDADMGIAMGSGSGASRSVAQLVLMDDKFSSLPSVLAEGRRVMNSVERASNLFIYGTVYAVLISLTVSVAGVEFPFLPRHLTLVRALSVGIPGVFLALAPDHRRSRPGFLSRVVRFAVPAGLIAGTAALIVYFTALHTQGSNLTESRTAATVTLLGVGLAILIRLTGSLPSWRWALITAMGLGVVLALTLPFTKEFFDLEYPPTAVWQVMVVVVLLAGIAVQFVPVAGDTDESALPANTVA</sequence>
<dbReference type="PANTHER" id="PTHR42861">
    <property type="entry name" value="CALCIUM-TRANSPORTING ATPASE"/>
    <property type="match status" value="1"/>
</dbReference>
<evidence type="ECO:0000256" key="4">
    <source>
        <dbReference type="ARBA" id="ARBA00022989"/>
    </source>
</evidence>
<keyword evidence="4 6" id="KW-1133">Transmembrane helix</keyword>
<evidence type="ECO:0000256" key="5">
    <source>
        <dbReference type="ARBA" id="ARBA00023136"/>
    </source>
</evidence>
<dbReference type="InterPro" id="IPR023299">
    <property type="entry name" value="ATPase_P-typ_cyto_dom_N"/>
</dbReference>
<dbReference type="InterPro" id="IPR018303">
    <property type="entry name" value="ATPase_P-typ_P_site"/>
</dbReference>
<dbReference type="SUPFAM" id="SSF81653">
    <property type="entry name" value="Calcium ATPase, transduction domain A"/>
    <property type="match status" value="1"/>
</dbReference>